<sequence>MSIWMCVYTVIFLELLTNMHLKENNITYFAPFSPRDRPLCSADKMKKGCRCTSLKSIPINLCQNEH</sequence>
<evidence type="ECO:0000313" key="3">
    <source>
        <dbReference type="Proteomes" id="UP000215335"/>
    </source>
</evidence>
<comment type="caution">
    <text evidence="2">The sequence shown here is derived from an EMBL/GenBank/DDBJ whole genome shotgun (WGS) entry which is preliminary data.</text>
</comment>
<proteinExistence type="predicted"/>
<keyword evidence="3" id="KW-1185">Reference proteome</keyword>
<dbReference type="AlphaFoldDB" id="A0A232EIT9"/>
<evidence type="ECO:0000313" key="2">
    <source>
        <dbReference type="EMBL" id="OXU18228.1"/>
    </source>
</evidence>
<gene>
    <name evidence="2" type="ORF">TSAR_009885</name>
</gene>
<dbReference type="Proteomes" id="UP000215335">
    <property type="component" value="Unassembled WGS sequence"/>
</dbReference>
<organism evidence="2 3">
    <name type="scientific">Trichomalopsis sarcophagae</name>
    <dbReference type="NCBI Taxonomy" id="543379"/>
    <lineage>
        <taxon>Eukaryota</taxon>
        <taxon>Metazoa</taxon>
        <taxon>Ecdysozoa</taxon>
        <taxon>Arthropoda</taxon>
        <taxon>Hexapoda</taxon>
        <taxon>Insecta</taxon>
        <taxon>Pterygota</taxon>
        <taxon>Neoptera</taxon>
        <taxon>Endopterygota</taxon>
        <taxon>Hymenoptera</taxon>
        <taxon>Apocrita</taxon>
        <taxon>Proctotrupomorpha</taxon>
        <taxon>Chalcidoidea</taxon>
        <taxon>Pteromalidae</taxon>
        <taxon>Pteromalinae</taxon>
        <taxon>Trichomalopsis</taxon>
    </lineage>
</organism>
<protein>
    <submittedName>
        <fullName evidence="2">Uncharacterized protein</fullName>
    </submittedName>
</protein>
<reference evidence="2 3" key="1">
    <citation type="journal article" date="2017" name="Curr. Biol.">
        <title>The Evolution of Venom by Co-option of Single-Copy Genes.</title>
        <authorList>
            <person name="Martinson E.O."/>
            <person name="Mrinalini"/>
            <person name="Kelkar Y.D."/>
            <person name="Chang C.H."/>
            <person name="Werren J.H."/>
        </authorList>
    </citation>
    <scope>NUCLEOTIDE SEQUENCE [LARGE SCALE GENOMIC DNA]</scope>
    <source>
        <strain evidence="2 3">Alberta</strain>
        <tissue evidence="2">Whole body</tissue>
    </source>
</reference>
<feature type="chain" id="PRO_5012127319" evidence="1">
    <location>
        <begin position="22"/>
        <end position="66"/>
    </location>
</feature>
<name>A0A232EIT9_9HYME</name>
<accession>A0A232EIT9</accession>
<feature type="signal peptide" evidence="1">
    <location>
        <begin position="1"/>
        <end position="21"/>
    </location>
</feature>
<dbReference type="EMBL" id="NNAY01004182">
    <property type="protein sequence ID" value="OXU18228.1"/>
    <property type="molecule type" value="Genomic_DNA"/>
</dbReference>
<keyword evidence="1" id="KW-0732">Signal</keyword>
<evidence type="ECO:0000256" key="1">
    <source>
        <dbReference type="SAM" id="SignalP"/>
    </source>
</evidence>